<keyword evidence="2" id="KW-1185">Reference proteome</keyword>
<gene>
    <name evidence="1" type="ORF">CS063_02065</name>
</gene>
<reference evidence="1" key="1">
    <citation type="submission" date="2017-10" db="EMBL/GenBank/DDBJ databases">
        <title>Genome sequence of cellulolytic Lachnospiraceae bacterium XHS1971 isolated from hotspring sediment.</title>
        <authorList>
            <person name="Vasudevan G."/>
            <person name="Joshi A.J."/>
            <person name="Hivarkar S."/>
            <person name="Lanjekar V.B."/>
            <person name="Dhakephalkar P.K."/>
            <person name="Dagar S."/>
        </authorList>
    </citation>
    <scope>NUCLEOTIDE SEQUENCE</scope>
    <source>
        <strain evidence="1">XHS1971</strain>
    </source>
</reference>
<proteinExistence type="predicted"/>
<organism evidence="1 2">
    <name type="scientific">Sporanaerobium hydrogeniformans</name>
    <dbReference type="NCBI Taxonomy" id="3072179"/>
    <lineage>
        <taxon>Bacteria</taxon>
        <taxon>Bacillati</taxon>
        <taxon>Bacillota</taxon>
        <taxon>Clostridia</taxon>
        <taxon>Lachnospirales</taxon>
        <taxon>Lachnospiraceae</taxon>
        <taxon>Sporanaerobium</taxon>
    </lineage>
</organism>
<evidence type="ECO:0000313" key="1">
    <source>
        <dbReference type="EMBL" id="PHV72283.1"/>
    </source>
</evidence>
<protein>
    <submittedName>
        <fullName evidence="1">Uncharacterized protein</fullName>
    </submittedName>
</protein>
<comment type="caution">
    <text evidence="1">The sequence shown here is derived from an EMBL/GenBank/DDBJ whole genome shotgun (WGS) entry which is preliminary data.</text>
</comment>
<dbReference type="EMBL" id="PEDL01000001">
    <property type="protein sequence ID" value="PHV72283.1"/>
    <property type="molecule type" value="Genomic_DNA"/>
</dbReference>
<name>A0AC61DHL4_9FIRM</name>
<dbReference type="Proteomes" id="UP000224460">
    <property type="component" value="Unassembled WGS sequence"/>
</dbReference>
<evidence type="ECO:0000313" key="2">
    <source>
        <dbReference type="Proteomes" id="UP000224460"/>
    </source>
</evidence>
<accession>A0AC61DHL4</accession>
<sequence>MAPIQSAAFLTQFNIEAIKDFTLFEQQLQNLLTLMPLHHVYVESHRSGIFISEKILIQLRKLFEKYNLHVSGAITFTCGSTSDTLFDTFCYAHPDTEKKIRQIVHFTASLFDEIILDDFFFTHCKCPACIKEKGNQTWETYRLEKMKFVATQWVLGEAKKTNPKVKVIIKYPNWYEAYQTNGYNLEVASAFDGIYTGTETRDPHYTQQNLQRYNSYFLMDYLNGLAPHQNAGAWFDLLDCTYNLNSAVEQARLSLFGKAKEITLYNLGDLLDGDLSIFTPLLGHTYRQFNHFINYLGNPIGIATYKPLHSYGENYLEGYLGMLGLPLKAYASYPLNEPTLFLTAHAAHDPLLLDAIIKSLYQGHTVILTRSLAHALQGKGLEELITLDFPTEKSFLQEFGYEWEVCAFKHYTQSSKPILFTQLNFATNDAMNSISGFTEAGSIPLLISSHYAKGQLYILNLPDTFGDLYQLPAPLINKLRQLFMAHLPLQINGPTPFSLFLYDNDYLAIHSFADYTTFYTLLLPKGYSELLDMESGKVILGTPTGQGTSFELSLLSHCYKVLKAVKSNY</sequence>